<dbReference type="PRINTS" id="PR00793">
    <property type="entry name" value="PROAMNOPTASE"/>
</dbReference>
<organism evidence="5 6">
    <name type="scientific">Diacronema lutheri</name>
    <name type="common">Unicellular marine alga</name>
    <name type="synonym">Monochrysis lutheri</name>
    <dbReference type="NCBI Taxonomy" id="2081491"/>
    <lineage>
        <taxon>Eukaryota</taxon>
        <taxon>Haptista</taxon>
        <taxon>Haptophyta</taxon>
        <taxon>Pavlovophyceae</taxon>
        <taxon>Pavlovales</taxon>
        <taxon>Pavlovaceae</taxon>
        <taxon>Diacronema</taxon>
    </lineage>
</organism>
<dbReference type="Gene3D" id="3.40.50.1820">
    <property type="entry name" value="alpha/beta hydrolase"/>
    <property type="match status" value="1"/>
</dbReference>
<dbReference type="GO" id="GO:0006508">
    <property type="term" value="P:proteolysis"/>
    <property type="evidence" value="ECO:0007669"/>
    <property type="project" value="InterPro"/>
</dbReference>
<accession>A0A8J6CBV9</accession>
<evidence type="ECO:0000313" key="6">
    <source>
        <dbReference type="Proteomes" id="UP000751190"/>
    </source>
</evidence>
<proteinExistence type="inferred from homology"/>
<comment type="similarity">
    <text evidence="1">Belongs to the peptidase S33 family.</text>
</comment>
<keyword evidence="3" id="KW-0732">Signal</keyword>
<dbReference type="PANTHER" id="PTHR43248:SF2">
    <property type="entry name" value="PROLYL AMINOPEPTIDASE"/>
    <property type="match status" value="1"/>
</dbReference>
<comment type="caution">
    <text evidence="5">The sequence shown here is derived from an EMBL/GenBank/DDBJ whole genome shotgun (WGS) entry which is preliminary data.</text>
</comment>
<dbReference type="EMBL" id="JAGTXO010000007">
    <property type="protein sequence ID" value="KAG8466944.1"/>
    <property type="molecule type" value="Genomic_DNA"/>
</dbReference>
<feature type="domain" description="AB hydrolase-1" evidence="4">
    <location>
        <begin position="89"/>
        <end position="246"/>
    </location>
</feature>
<dbReference type="InterPro" id="IPR029058">
    <property type="entry name" value="AB_hydrolase_fold"/>
</dbReference>
<protein>
    <recommendedName>
        <fullName evidence="4">AB hydrolase-1 domain-containing protein</fullName>
    </recommendedName>
</protein>
<dbReference type="Pfam" id="PF00561">
    <property type="entry name" value="Abhydrolase_1"/>
    <property type="match status" value="1"/>
</dbReference>
<dbReference type="InterPro" id="IPR051601">
    <property type="entry name" value="Serine_prot/Carboxylest_S33"/>
</dbReference>
<evidence type="ECO:0000256" key="2">
    <source>
        <dbReference type="ARBA" id="ARBA00022801"/>
    </source>
</evidence>
<feature type="signal peptide" evidence="3">
    <location>
        <begin position="1"/>
        <end position="17"/>
    </location>
</feature>
<sequence length="508" mass="54714">MRALAAIILARTLSTLAMREPRALRHVAGRATELAGGLVQREHTFTCPLDWSAAPAAPADGARAETIDVYVRELVLAKHGAGGAQLPYLLYLQGGPGFPAPRPGAPPTGWLKSALDTYRVLLLDQRGVGRSTPVTAETLVTRGDAEAQARYLTCLRADSIVRDCEAVRVALGGDACKLTLLGQSYGGFCILTYLSLFPASLERALLTCGLAPVGQSAEAVYRSTFERMRERNRRFYQRYPQDAPKVRAIARALRDAPAPLPSGGTLTVRRFLQLGLLLGSSTGFETLHQLLEAPFLGAHTMPPAGAPVRLSREFLRDVEARQAGFETNPIYWLLHEAIYADGPHQPTAWAAHRVLRDELAGSPFDVDAALAHADARAGADGAAATGDAAAAEPPPLYLSGEMVYPWMAADYAELAPLAPAAELVARKADWPRLYDEDALRACAVPVAALVAYDDIYVERAFSERVAQLLGERCVIWVTNQFAHSGLRDDPTVFAKLLEMSKGEGGIPS</sequence>
<dbReference type="InterPro" id="IPR002410">
    <property type="entry name" value="Peptidase_S33"/>
</dbReference>
<keyword evidence="6" id="KW-1185">Reference proteome</keyword>
<dbReference type="AlphaFoldDB" id="A0A8J6CBV9"/>
<reference evidence="5" key="1">
    <citation type="submission" date="2021-05" db="EMBL/GenBank/DDBJ databases">
        <title>The genome of the haptophyte Pavlova lutheri (Diacronema luteri, Pavlovales) - a model for lipid biosynthesis in eukaryotic algae.</title>
        <authorList>
            <person name="Hulatt C.J."/>
            <person name="Posewitz M.C."/>
        </authorList>
    </citation>
    <scope>NUCLEOTIDE SEQUENCE</scope>
    <source>
        <strain evidence="5">NIVA-4/92</strain>
    </source>
</reference>
<dbReference type="InterPro" id="IPR000073">
    <property type="entry name" value="AB_hydrolase_1"/>
</dbReference>
<dbReference type="PANTHER" id="PTHR43248">
    <property type="entry name" value="2-SUCCINYL-6-HYDROXY-2,4-CYCLOHEXADIENE-1-CARBOXYLATE SYNTHASE"/>
    <property type="match status" value="1"/>
</dbReference>
<dbReference type="Proteomes" id="UP000751190">
    <property type="component" value="Unassembled WGS sequence"/>
</dbReference>
<feature type="chain" id="PRO_5035296293" description="AB hydrolase-1 domain-containing protein" evidence="3">
    <location>
        <begin position="18"/>
        <end position="508"/>
    </location>
</feature>
<keyword evidence="2" id="KW-0378">Hydrolase</keyword>
<dbReference type="OMA" id="TNEYEHN"/>
<evidence type="ECO:0000259" key="4">
    <source>
        <dbReference type="Pfam" id="PF00561"/>
    </source>
</evidence>
<name>A0A8J6CBV9_DIALT</name>
<evidence type="ECO:0000256" key="1">
    <source>
        <dbReference type="ARBA" id="ARBA00010088"/>
    </source>
</evidence>
<dbReference type="GO" id="GO:0008233">
    <property type="term" value="F:peptidase activity"/>
    <property type="evidence" value="ECO:0007669"/>
    <property type="project" value="InterPro"/>
</dbReference>
<evidence type="ECO:0000313" key="5">
    <source>
        <dbReference type="EMBL" id="KAG8466944.1"/>
    </source>
</evidence>
<evidence type="ECO:0000256" key="3">
    <source>
        <dbReference type="SAM" id="SignalP"/>
    </source>
</evidence>
<dbReference type="SUPFAM" id="SSF53474">
    <property type="entry name" value="alpha/beta-Hydrolases"/>
    <property type="match status" value="1"/>
</dbReference>
<gene>
    <name evidence="5" type="ORF">KFE25_008323</name>
</gene>
<dbReference type="OrthoDB" id="1898734at2759"/>